<dbReference type="PROSITE" id="PS00798">
    <property type="entry name" value="ALDOKETO_REDUCTASE_1"/>
    <property type="match status" value="1"/>
</dbReference>
<evidence type="ECO:0000256" key="3">
    <source>
        <dbReference type="ARBA" id="ARBA00023002"/>
    </source>
</evidence>
<dbReference type="Proteomes" id="UP001152747">
    <property type="component" value="Unassembled WGS sequence"/>
</dbReference>
<dbReference type="GO" id="GO:0016616">
    <property type="term" value="F:oxidoreductase activity, acting on the CH-OH group of donors, NAD or NADP as acceptor"/>
    <property type="evidence" value="ECO:0007669"/>
    <property type="project" value="UniProtKB-ARBA"/>
</dbReference>
<dbReference type="InterPro" id="IPR023210">
    <property type="entry name" value="NADP_OxRdtase_dom"/>
</dbReference>
<comment type="similarity">
    <text evidence="1">Belongs to the aldo/keto reductase family.</text>
</comment>
<feature type="active site" description="Proton donor" evidence="4">
    <location>
        <position position="56"/>
    </location>
</feature>
<sequence>MPVSDAVGGVFKLHDGYVIPRVGLGISRIPTQEALDIAVEAALKSGYRLFDTANLYKNEDYLGNSLKKFLPKFGLTRADVFITTKVRTLNENTWEETEKQFNGSLEKLQTDYIDLLLVHYPRDRDTGKDGEFEKNQKGRKTVWQCLENAKDQGKVRSIGVSNFEVYHLVELFSFAKHRPVVDQYEYQPYLTRPTLRKFAELNNIVVQAYSSLCWGDQEILQEPVVVQLAQKYNVSVQAILYAFGYLNNFSIIPKSATPSRIHDNLHTTISIPLTQEELNSLLALDKAKSFPPIGNTWACL</sequence>
<protein>
    <recommendedName>
        <fullName evidence="7">NADP-dependent oxidoreductase domain-containing protein</fullName>
    </recommendedName>
</protein>
<evidence type="ECO:0000313" key="8">
    <source>
        <dbReference type="EMBL" id="CAI5450970.1"/>
    </source>
</evidence>
<dbReference type="PANTHER" id="PTHR43827">
    <property type="entry name" value="2,5-DIKETO-D-GLUCONIC ACID REDUCTASE"/>
    <property type="match status" value="1"/>
</dbReference>
<dbReference type="SUPFAM" id="SSF51430">
    <property type="entry name" value="NAD(P)-linked oxidoreductase"/>
    <property type="match status" value="1"/>
</dbReference>
<dbReference type="InterPro" id="IPR018170">
    <property type="entry name" value="Aldo/ket_reductase_CS"/>
</dbReference>
<keyword evidence="3" id="KW-0560">Oxidoreductase</keyword>
<reference evidence="8" key="1">
    <citation type="submission" date="2022-11" db="EMBL/GenBank/DDBJ databases">
        <authorList>
            <person name="Kikuchi T."/>
        </authorList>
    </citation>
    <scope>NUCLEOTIDE SEQUENCE</scope>
    <source>
        <strain evidence="8">PS1010</strain>
    </source>
</reference>
<keyword evidence="2" id="KW-0521">NADP</keyword>
<dbReference type="PIRSF" id="PIRSF000097">
    <property type="entry name" value="AKR"/>
    <property type="match status" value="1"/>
</dbReference>
<organism evidence="8 9">
    <name type="scientific">Caenorhabditis angaria</name>
    <dbReference type="NCBI Taxonomy" id="860376"/>
    <lineage>
        <taxon>Eukaryota</taxon>
        <taxon>Metazoa</taxon>
        <taxon>Ecdysozoa</taxon>
        <taxon>Nematoda</taxon>
        <taxon>Chromadorea</taxon>
        <taxon>Rhabditida</taxon>
        <taxon>Rhabditina</taxon>
        <taxon>Rhabditomorpha</taxon>
        <taxon>Rhabditoidea</taxon>
        <taxon>Rhabditidae</taxon>
        <taxon>Peloderinae</taxon>
        <taxon>Caenorhabditis</taxon>
    </lineage>
</organism>
<dbReference type="CDD" id="cd19071">
    <property type="entry name" value="AKR_AKR1-5-like"/>
    <property type="match status" value="1"/>
</dbReference>
<feature type="binding site" evidence="5">
    <location>
        <position position="119"/>
    </location>
    <ligand>
        <name>substrate</name>
    </ligand>
</feature>
<evidence type="ECO:0000256" key="4">
    <source>
        <dbReference type="PIRSR" id="PIRSR000097-1"/>
    </source>
</evidence>
<dbReference type="EMBL" id="CANHGI010000005">
    <property type="protein sequence ID" value="CAI5450970.1"/>
    <property type="molecule type" value="Genomic_DNA"/>
</dbReference>
<dbReference type="Gene3D" id="3.20.20.100">
    <property type="entry name" value="NADP-dependent oxidoreductase domain"/>
    <property type="match status" value="1"/>
</dbReference>
<dbReference type="AlphaFoldDB" id="A0A9P1N4H6"/>
<evidence type="ECO:0000259" key="7">
    <source>
        <dbReference type="Pfam" id="PF00248"/>
    </source>
</evidence>
<evidence type="ECO:0000256" key="6">
    <source>
        <dbReference type="PIRSR" id="PIRSR000097-3"/>
    </source>
</evidence>
<dbReference type="PANTHER" id="PTHR43827:SF3">
    <property type="entry name" value="NADP-DEPENDENT OXIDOREDUCTASE DOMAIN-CONTAINING PROTEIN"/>
    <property type="match status" value="1"/>
</dbReference>
<dbReference type="FunFam" id="3.20.20.100:FF:000002">
    <property type="entry name" value="2,5-diketo-D-gluconic acid reductase A"/>
    <property type="match status" value="1"/>
</dbReference>
<evidence type="ECO:0000313" key="9">
    <source>
        <dbReference type="Proteomes" id="UP001152747"/>
    </source>
</evidence>
<dbReference type="OrthoDB" id="416253at2759"/>
<feature type="site" description="Lowers pKa of active site Tyr" evidence="6">
    <location>
        <position position="85"/>
    </location>
</feature>
<dbReference type="Pfam" id="PF00248">
    <property type="entry name" value="Aldo_ket_red"/>
    <property type="match status" value="1"/>
</dbReference>
<keyword evidence="9" id="KW-1185">Reference proteome</keyword>
<dbReference type="PROSITE" id="PS00062">
    <property type="entry name" value="ALDOKETO_REDUCTASE_2"/>
    <property type="match status" value="1"/>
</dbReference>
<name>A0A9P1N4H6_9PELO</name>
<evidence type="ECO:0000256" key="2">
    <source>
        <dbReference type="ARBA" id="ARBA00022857"/>
    </source>
</evidence>
<evidence type="ECO:0000256" key="5">
    <source>
        <dbReference type="PIRSR" id="PIRSR000097-2"/>
    </source>
</evidence>
<accession>A0A9P1N4H6</accession>
<dbReference type="InterPro" id="IPR020471">
    <property type="entry name" value="AKR"/>
</dbReference>
<dbReference type="PRINTS" id="PR00069">
    <property type="entry name" value="ALDKETRDTASE"/>
</dbReference>
<gene>
    <name evidence="8" type="ORF">CAMP_LOCUS13607</name>
</gene>
<feature type="domain" description="NADP-dependent oxidoreductase" evidence="7">
    <location>
        <begin position="27"/>
        <end position="284"/>
    </location>
</feature>
<evidence type="ECO:0000256" key="1">
    <source>
        <dbReference type="ARBA" id="ARBA00007905"/>
    </source>
</evidence>
<comment type="caution">
    <text evidence="8">The sequence shown here is derived from an EMBL/GenBank/DDBJ whole genome shotgun (WGS) entry which is preliminary data.</text>
</comment>
<proteinExistence type="inferred from homology"/>
<dbReference type="InterPro" id="IPR036812">
    <property type="entry name" value="NAD(P)_OxRdtase_dom_sf"/>
</dbReference>